<organism evidence="3 4">
    <name type="scientific">Mobilicoccus caccae</name>
    <dbReference type="NCBI Taxonomy" id="1859295"/>
    <lineage>
        <taxon>Bacteria</taxon>
        <taxon>Bacillati</taxon>
        <taxon>Actinomycetota</taxon>
        <taxon>Actinomycetes</taxon>
        <taxon>Micrococcales</taxon>
        <taxon>Dermatophilaceae</taxon>
        <taxon>Mobilicoccus</taxon>
    </lineage>
</organism>
<proteinExistence type="predicted"/>
<dbReference type="CDD" id="cd01836">
    <property type="entry name" value="FeeA_FeeB_like"/>
    <property type="match status" value="1"/>
</dbReference>
<dbReference type="InterPro" id="IPR036514">
    <property type="entry name" value="SGNH_hydro_sf"/>
</dbReference>
<dbReference type="PANTHER" id="PTHR30383:SF5">
    <property type="entry name" value="SGNH HYDROLASE-TYPE ESTERASE DOMAIN-CONTAINING PROTEIN"/>
    <property type="match status" value="1"/>
</dbReference>
<comment type="caution">
    <text evidence="3">The sequence shown here is derived from an EMBL/GenBank/DDBJ whole genome shotgun (WGS) entry which is preliminary data.</text>
</comment>
<evidence type="ECO:0000259" key="2">
    <source>
        <dbReference type="Pfam" id="PF13472"/>
    </source>
</evidence>
<gene>
    <name evidence="3" type="ORF">GCM10025883_27160</name>
</gene>
<dbReference type="Pfam" id="PF13472">
    <property type="entry name" value="Lipase_GDSL_2"/>
    <property type="match status" value="1"/>
</dbReference>
<dbReference type="EMBL" id="BSUO01000001">
    <property type="protein sequence ID" value="GMA40671.1"/>
    <property type="molecule type" value="Genomic_DNA"/>
</dbReference>
<dbReference type="Proteomes" id="UP001157126">
    <property type="component" value="Unassembled WGS sequence"/>
</dbReference>
<feature type="region of interest" description="Disordered" evidence="1">
    <location>
        <begin position="313"/>
        <end position="365"/>
    </location>
</feature>
<feature type="domain" description="SGNH hydrolase-type esterase" evidence="2">
    <location>
        <begin position="70"/>
        <end position="249"/>
    </location>
</feature>
<dbReference type="SUPFAM" id="SSF52266">
    <property type="entry name" value="SGNH hydrolase"/>
    <property type="match status" value="1"/>
</dbReference>
<dbReference type="InterPro" id="IPR051532">
    <property type="entry name" value="Ester_Hydrolysis_Enzymes"/>
</dbReference>
<dbReference type="InterPro" id="IPR013830">
    <property type="entry name" value="SGNH_hydro"/>
</dbReference>
<dbReference type="Gene3D" id="3.40.50.1110">
    <property type="entry name" value="SGNH hydrolase"/>
    <property type="match status" value="1"/>
</dbReference>
<protein>
    <submittedName>
        <fullName evidence="3">Lipase</fullName>
    </submittedName>
</protein>
<evidence type="ECO:0000256" key="1">
    <source>
        <dbReference type="SAM" id="MobiDB-lite"/>
    </source>
</evidence>
<feature type="compositionally biased region" description="Acidic residues" evidence="1">
    <location>
        <begin position="326"/>
        <end position="341"/>
    </location>
</feature>
<evidence type="ECO:0000313" key="3">
    <source>
        <dbReference type="EMBL" id="GMA40671.1"/>
    </source>
</evidence>
<accession>A0ABQ6ITA8</accession>
<dbReference type="RefSeq" id="WP_284304332.1">
    <property type="nucleotide sequence ID" value="NZ_BSUO01000001.1"/>
</dbReference>
<sequence length="365" mass="38069">MSRARTLLASAAIGGGASIAGLGTAGLVSYGLLKVEARLARRTIGKPFDISPDDTNIYGAGLGAPIKLVVLGDSLAAGLGADTRFQTMGGVLATGVSALAGRPVQLTNVAEVGAESPWLDGQVTRALEAVPEPDVALISIGGNDVTHRIPTSVSVSHLRHAVTELRRAGAEVVVGTCPDLGTIEPLPQPLRTLTKHWSRDLATAQTVAVVESGGRTVSLGDLLRPDFISAPDHMFSVDRFHPSPAGYARAAAAILPSVCAALGLWAGESHRGPDRLRGERVGTVEETAARAARQPGAEVNGVQSKGRRGLAVLLRRRRPDGPPEHDIDDETDGLDEIDDERADLTPGTERVVTEKALLQPPQTQG</sequence>
<dbReference type="PANTHER" id="PTHR30383">
    <property type="entry name" value="THIOESTERASE 1/PROTEASE 1/LYSOPHOSPHOLIPASE L1"/>
    <property type="match status" value="1"/>
</dbReference>
<keyword evidence="4" id="KW-1185">Reference proteome</keyword>
<name>A0ABQ6ITA8_9MICO</name>
<reference evidence="4" key="1">
    <citation type="journal article" date="2019" name="Int. J. Syst. Evol. Microbiol.">
        <title>The Global Catalogue of Microorganisms (GCM) 10K type strain sequencing project: providing services to taxonomists for standard genome sequencing and annotation.</title>
        <authorList>
            <consortium name="The Broad Institute Genomics Platform"/>
            <consortium name="The Broad Institute Genome Sequencing Center for Infectious Disease"/>
            <person name="Wu L."/>
            <person name="Ma J."/>
        </authorList>
    </citation>
    <scope>NUCLEOTIDE SEQUENCE [LARGE SCALE GENOMIC DNA]</scope>
    <source>
        <strain evidence="4">NBRC 113072</strain>
    </source>
</reference>
<evidence type="ECO:0000313" key="4">
    <source>
        <dbReference type="Proteomes" id="UP001157126"/>
    </source>
</evidence>